<reference evidence="1 2" key="1">
    <citation type="submission" date="2017-02" db="EMBL/GenBank/DDBJ databases">
        <title>The first characterized phage against a member of the ecologically important #sphingomonads reveals high dissimilarity against all other known phages.</title>
        <authorList>
            <person name="Nielsen T.K."/>
            <person name="Carstens A.B."/>
            <person name="Kot W."/>
            <person name="Lametsch R."/>
            <person name="Neve H."/>
            <person name="Hansen L.H."/>
        </authorList>
    </citation>
    <scope>NUCLEOTIDE SEQUENCE [LARGE SCALE GENOMIC DNA]</scope>
</reference>
<proteinExistence type="predicted"/>
<evidence type="ECO:0000313" key="1">
    <source>
        <dbReference type="EMBL" id="ARK07585.1"/>
    </source>
</evidence>
<name>A0A1W6DXF5_9CAUD</name>
<organism evidence="1 2">
    <name type="scientific">Sphingobium phage Lacusarx</name>
    <dbReference type="NCBI Taxonomy" id="1980139"/>
    <lineage>
        <taxon>Viruses</taxon>
        <taxon>Duplodnaviria</taxon>
        <taxon>Heunggongvirae</taxon>
        <taxon>Uroviricota</taxon>
        <taxon>Caudoviricetes</taxon>
        <taxon>Lacusarxvirus</taxon>
        <taxon>Lacusarxvirus lacusarx</taxon>
    </lineage>
</organism>
<sequence>MRIKAKDFHRTGQTPRVRVQPHPLARLDSTRRFLSVAFG</sequence>
<gene>
    <name evidence="1" type="ORF">LAV_00210</name>
</gene>
<accession>A0A1W6DXF5</accession>
<dbReference type="EMBL" id="KY629563">
    <property type="protein sequence ID" value="ARK07585.1"/>
    <property type="molecule type" value="Genomic_DNA"/>
</dbReference>
<keyword evidence="2" id="KW-1185">Reference proteome</keyword>
<evidence type="ECO:0000313" key="2">
    <source>
        <dbReference type="Proteomes" id="UP000223906"/>
    </source>
</evidence>
<protein>
    <submittedName>
        <fullName evidence="1">Uncharacterized protein</fullName>
    </submittedName>
</protein>
<dbReference type="Proteomes" id="UP000223906">
    <property type="component" value="Segment"/>
</dbReference>